<comment type="caution">
    <text evidence="4">The sequence shown here is derived from an EMBL/GenBank/DDBJ whole genome shotgun (WGS) entry which is preliminary data.</text>
</comment>
<dbReference type="InterPro" id="IPR033469">
    <property type="entry name" value="CYTH-like_dom_sf"/>
</dbReference>
<dbReference type="Pfam" id="PF05235">
    <property type="entry name" value="CHAD"/>
    <property type="match status" value="1"/>
</dbReference>
<organism evidence="4 5">
    <name type="scientific">Wenjunlia tyrosinilytica</name>
    <dbReference type="NCBI Taxonomy" id="1544741"/>
    <lineage>
        <taxon>Bacteria</taxon>
        <taxon>Bacillati</taxon>
        <taxon>Actinomycetota</taxon>
        <taxon>Actinomycetes</taxon>
        <taxon>Kitasatosporales</taxon>
        <taxon>Streptomycetaceae</taxon>
        <taxon>Wenjunlia</taxon>
    </lineage>
</organism>
<dbReference type="Gene3D" id="1.40.20.10">
    <property type="entry name" value="CHAD domain"/>
    <property type="match status" value="1"/>
</dbReference>
<dbReference type="InterPro" id="IPR038186">
    <property type="entry name" value="CHAD_dom_sf"/>
</dbReference>
<dbReference type="InterPro" id="IPR007899">
    <property type="entry name" value="CHAD_dom"/>
</dbReference>
<dbReference type="SMART" id="SM00880">
    <property type="entry name" value="CHAD"/>
    <property type="match status" value="1"/>
</dbReference>
<dbReference type="RefSeq" id="WP_189131848.1">
    <property type="nucleotide sequence ID" value="NZ_BMMS01000010.1"/>
</dbReference>
<dbReference type="PANTHER" id="PTHR39339">
    <property type="entry name" value="SLR1444 PROTEIN"/>
    <property type="match status" value="1"/>
</dbReference>
<dbReference type="InterPro" id="IPR023577">
    <property type="entry name" value="CYTH_domain"/>
</dbReference>
<dbReference type="EMBL" id="BMMS01000010">
    <property type="protein sequence ID" value="GGO87712.1"/>
    <property type="molecule type" value="Genomic_DNA"/>
</dbReference>
<dbReference type="SMART" id="SM01118">
    <property type="entry name" value="CYTH"/>
    <property type="match status" value="1"/>
</dbReference>
<proteinExistence type="predicted"/>
<evidence type="ECO:0000313" key="5">
    <source>
        <dbReference type="Proteomes" id="UP000641932"/>
    </source>
</evidence>
<evidence type="ECO:0000256" key="1">
    <source>
        <dbReference type="SAM" id="MobiDB-lite"/>
    </source>
</evidence>
<dbReference type="PANTHER" id="PTHR39339:SF1">
    <property type="entry name" value="CHAD DOMAIN-CONTAINING PROTEIN"/>
    <property type="match status" value="1"/>
</dbReference>
<name>A0A918DXZ9_9ACTN</name>
<reference evidence="4" key="1">
    <citation type="journal article" date="2014" name="Int. J. Syst. Evol. Microbiol.">
        <title>Complete genome sequence of Corynebacterium casei LMG S-19264T (=DSM 44701T), isolated from a smear-ripened cheese.</title>
        <authorList>
            <consortium name="US DOE Joint Genome Institute (JGI-PGF)"/>
            <person name="Walter F."/>
            <person name="Albersmeier A."/>
            <person name="Kalinowski J."/>
            <person name="Ruckert C."/>
        </authorList>
    </citation>
    <scope>NUCLEOTIDE SEQUENCE</scope>
    <source>
        <strain evidence="4">CGMCC 4.7201</strain>
    </source>
</reference>
<dbReference type="AlphaFoldDB" id="A0A918DXZ9"/>
<dbReference type="CDD" id="cd07374">
    <property type="entry name" value="CYTH-like_Pase"/>
    <property type="match status" value="1"/>
</dbReference>
<reference evidence="4" key="2">
    <citation type="submission" date="2020-09" db="EMBL/GenBank/DDBJ databases">
        <authorList>
            <person name="Sun Q."/>
            <person name="Zhou Y."/>
        </authorList>
    </citation>
    <scope>NUCLEOTIDE SEQUENCE</scope>
    <source>
        <strain evidence="4">CGMCC 4.7201</strain>
    </source>
</reference>
<evidence type="ECO:0000259" key="2">
    <source>
        <dbReference type="PROSITE" id="PS51707"/>
    </source>
</evidence>
<sequence>MAVTATETERKYETSADGSLPDLGTAPAVAGVEPADTEELDAVYYDTPDLRLLSRRITLRRRQGGHDEGWHLKLPAGPDSRREVRLPLDAGGPSQVPQEPADLVRAVTRGRELVPVAHLRTRRTRQVLRDAEGNALAEVADDRVTAQVLGSRRRAGDEAPGQWTEITSWHEVEVELETGGPDLLEAVEQILIAAGLRRSGSGSKLARVLAEEPSTVGPRPQQSLRTAGGAVLARVSGQADAILAWDPAVRLDEPDSVHQMRVATRRLRSALKTYRKILDRRATDPVEAELKWLAEVLGRARDSEVLGQRLSAEIDRLPVEVVLGPVEARITARTASEYRDAHRAALEALSGDRYFALLDALDRLLADPPLLPAAEQRADRALDKAARREHRRLAGRVEAALEAEPGQDRDAALHSARKAAKRARYAGETAQPVLGGRAKRFTKRMKKVQQLLGIHQDAVVTRSELRTLGIRAHGAGENAFTYGLLWREQTAAADDVERRLPELWRRVGRPKYARLRR</sequence>
<keyword evidence="5" id="KW-1185">Reference proteome</keyword>
<gene>
    <name evidence="4" type="ORF">GCM10012280_26810</name>
</gene>
<dbReference type="PROSITE" id="PS51707">
    <property type="entry name" value="CYTH"/>
    <property type="match status" value="1"/>
</dbReference>
<evidence type="ECO:0000259" key="3">
    <source>
        <dbReference type="PROSITE" id="PS51708"/>
    </source>
</evidence>
<dbReference type="PROSITE" id="PS51708">
    <property type="entry name" value="CHAD"/>
    <property type="match status" value="1"/>
</dbReference>
<feature type="domain" description="CHAD" evidence="3">
    <location>
        <begin position="224"/>
        <end position="509"/>
    </location>
</feature>
<dbReference type="SUPFAM" id="SSF55154">
    <property type="entry name" value="CYTH-like phosphatases"/>
    <property type="match status" value="1"/>
</dbReference>
<evidence type="ECO:0000313" key="4">
    <source>
        <dbReference type="EMBL" id="GGO87712.1"/>
    </source>
</evidence>
<feature type="domain" description="CYTH" evidence="2">
    <location>
        <begin position="5"/>
        <end position="215"/>
    </location>
</feature>
<feature type="region of interest" description="Disordered" evidence="1">
    <location>
        <begin position="1"/>
        <end position="33"/>
    </location>
</feature>
<protein>
    <submittedName>
        <fullName evidence="4">CHAD domain-containing protein</fullName>
    </submittedName>
</protein>
<accession>A0A918DXZ9</accession>
<dbReference type="Proteomes" id="UP000641932">
    <property type="component" value="Unassembled WGS sequence"/>
</dbReference>
<dbReference type="Pfam" id="PF01928">
    <property type="entry name" value="CYTH"/>
    <property type="match status" value="1"/>
</dbReference>
<dbReference type="Gene3D" id="2.40.320.10">
    <property type="entry name" value="Hypothetical Protein Pfu-838710-001"/>
    <property type="match status" value="1"/>
</dbReference>